<keyword evidence="1" id="KW-0732">Signal</keyword>
<dbReference type="InterPro" id="IPR008979">
    <property type="entry name" value="Galactose-bd-like_sf"/>
</dbReference>
<dbReference type="Proteomes" id="UP001499852">
    <property type="component" value="Unassembled WGS sequence"/>
</dbReference>
<sequence>MYFCRLMCCKRPLFLLALGFCAPLLGAVELHVSPALSLSQALQQVREMRLSGNQEPVTLRLPEGITEIIQPLVLEAQDSQLTITGKGASLIGAPIVTGWQAHAGEILKADVSKLLPKGFLPKQLLFAGQRQVLARYPNFDVADPLYGGWAFVAEFPPAGAPEGHLWKRHLYVKPADIRKWAHPEDVELDIFAQYGWWNFIEPIQSLDPETGRLTLKKDCSYDLHPHNRYHFQNALEELDAPGEWFYDKHTGTLYFWPPQPLADQEVRLPILESFFKVKTGAKNITLSCLTLTGCHGSAITFDGAENCRVERCTLTQVGAFSGSGIGVSGGKNVRLSRNEISYTGSNGISLSGGDRKTLTGPGHIAEDNHIHHMGVFNKNACGIALHGVDLTAAHNHIHDGPRMGVQMSGNNLIVEYNHLHHLVLETQDGGAIYTGGRDWISSRGSKWRYNLIHDIVGCGQEAGGLKHPWFTFGLYPDDNSGGLDIIGNIVFRVAHTPIHMHNARDCVVENNVFALGGKFQFDLHGWTKTMRFYDSHYPTMVKGYESVIGQPAWKTMRNMGLHPKDAIRGDGTMMSGNVFRYNIMLGDTPGVKYGDVRHASPQWNTIDYNLAWNGGHPIVTGINQVGPDKGEPLVAENFDQAPAGKTPKGWGFNHRPNQEVQLVAAEGALRVDCALGKDPKNPKSVFHGPDVPITPGAAYRVRLRIRSTEPSAKISLALASFKNGEGYWQAGSTSIIATREWQEVEATGRMLRENETGWKPWMKAFWLRVDCHEPQGQVFLDDIRISEAEPLDEWTAWQSAGWDKNSLVADPLFVDWKKDDWRLKPESPAFKLGFKAIPVEKIGIRAE</sequence>
<reference evidence="4" key="1">
    <citation type="journal article" date="2019" name="Int. J. Syst. Evol. Microbiol.">
        <title>The Global Catalogue of Microorganisms (GCM) 10K type strain sequencing project: providing services to taxonomists for standard genome sequencing and annotation.</title>
        <authorList>
            <consortium name="The Broad Institute Genomics Platform"/>
            <consortium name="The Broad Institute Genome Sequencing Center for Infectious Disease"/>
            <person name="Wu L."/>
            <person name="Ma J."/>
        </authorList>
    </citation>
    <scope>NUCLEOTIDE SEQUENCE [LARGE SCALE GENOMIC DNA]</scope>
    <source>
        <strain evidence="4">JCM 18053</strain>
    </source>
</reference>
<protein>
    <recommendedName>
        <fullName evidence="2">Right handed beta helix domain-containing protein</fullName>
    </recommendedName>
</protein>
<evidence type="ECO:0000313" key="4">
    <source>
        <dbReference type="Proteomes" id="UP001499852"/>
    </source>
</evidence>
<evidence type="ECO:0000256" key="1">
    <source>
        <dbReference type="SAM" id="SignalP"/>
    </source>
</evidence>
<dbReference type="InterPro" id="IPR006626">
    <property type="entry name" value="PbH1"/>
</dbReference>
<dbReference type="SUPFAM" id="SSF51126">
    <property type="entry name" value="Pectin lyase-like"/>
    <property type="match status" value="1"/>
</dbReference>
<feature type="chain" id="PRO_5047005899" description="Right handed beta helix domain-containing protein" evidence="1">
    <location>
        <begin position="28"/>
        <end position="847"/>
    </location>
</feature>
<feature type="signal peptide" evidence="1">
    <location>
        <begin position="1"/>
        <end position="27"/>
    </location>
</feature>
<dbReference type="EMBL" id="BAABIA010000005">
    <property type="protein sequence ID" value="GAA5142732.1"/>
    <property type="molecule type" value="Genomic_DNA"/>
</dbReference>
<dbReference type="SUPFAM" id="SSF49785">
    <property type="entry name" value="Galactose-binding domain-like"/>
    <property type="match status" value="1"/>
</dbReference>
<dbReference type="PANTHER" id="PTHR36453:SF1">
    <property type="entry name" value="RIGHT HANDED BETA HELIX DOMAIN-CONTAINING PROTEIN"/>
    <property type="match status" value="1"/>
</dbReference>
<comment type="caution">
    <text evidence="3">The sequence shown here is derived from an EMBL/GenBank/DDBJ whole genome shotgun (WGS) entry which is preliminary data.</text>
</comment>
<dbReference type="PANTHER" id="PTHR36453">
    <property type="entry name" value="SECRETED PROTEIN-RELATED"/>
    <property type="match status" value="1"/>
</dbReference>
<dbReference type="Gene3D" id="2.160.20.10">
    <property type="entry name" value="Single-stranded right-handed beta-helix, Pectin lyase-like"/>
    <property type="match status" value="1"/>
</dbReference>
<gene>
    <name evidence="3" type="ORF">GCM10023213_29220</name>
</gene>
<dbReference type="InterPro" id="IPR039448">
    <property type="entry name" value="Beta_helix"/>
</dbReference>
<dbReference type="InterPro" id="IPR011050">
    <property type="entry name" value="Pectin_lyase_fold/virulence"/>
</dbReference>
<proteinExistence type="predicted"/>
<feature type="domain" description="Right handed beta helix" evidence="2">
    <location>
        <begin position="280"/>
        <end position="435"/>
    </location>
</feature>
<evidence type="ECO:0000259" key="2">
    <source>
        <dbReference type="Pfam" id="PF13229"/>
    </source>
</evidence>
<name>A0ABP9PAU7_9BACT</name>
<organism evidence="3 4">
    <name type="scientific">Prosthecobacter algae</name>
    <dbReference type="NCBI Taxonomy" id="1144682"/>
    <lineage>
        <taxon>Bacteria</taxon>
        <taxon>Pseudomonadati</taxon>
        <taxon>Verrucomicrobiota</taxon>
        <taxon>Verrucomicrobiia</taxon>
        <taxon>Verrucomicrobiales</taxon>
        <taxon>Verrucomicrobiaceae</taxon>
        <taxon>Prosthecobacter</taxon>
    </lineage>
</organism>
<dbReference type="InterPro" id="IPR012334">
    <property type="entry name" value="Pectin_lyas_fold"/>
</dbReference>
<accession>A0ABP9PAU7</accession>
<keyword evidence="4" id="KW-1185">Reference proteome</keyword>
<dbReference type="SMART" id="SM00710">
    <property type="entry name" value="PbH1"/>
    <property type="match status" value="6"/>
</dbReference>
<evidence type="ECO:0000313" key="3">
    <source>
        <dbReference type="EMBL" id="GAA5142732.1"/>
    </source>
</evidence>
<dbReference type="Pfam" id="PF13229">
    <property type="entry name" value="Beta_helix"/>
    <property type="match status" value="1"/>
</dbReference>
<dbReference type="Gene3D" id="2.60.120.260">
    <property type="entry name" value="Galactose-binding domain-like"/>
    <property type="match status" value="1"/>
</dbReference>